<name>A0A7J4JMU9_9ARCH</name>
<evidence type="ECO:0000313" key="3">
    <source>
        <dbReference type="EMBL" id="HIH17167.1"/>
    </source>
</evidence>
<evidence type="ECO:0000313" key="4">
    <source>
        <dbReference type="Proteomes" id="UP000564964"/>
    </source>
</evidence>
<organism evidence="3 4">
    <name type="scientific">Candidatus Iainarchaeum sp</name>
    <dbReference type="NCBI Taxonomy" id="3101447"/>
    <lineage>
        <taxon>Archaea</taxon>
        <taxon>Candidatus Iainarchaeota</taxon>
        <taxon>Candidatus Iainarchaeia</taxon>
        <taxon>Candidatus Iainarchaeales</taxon>
        <taxon>Candidatus Iainarchaeaceae</taxon>
        <taxon>Candidatus Iainarchaeum</taxon>
    </lineage>
</organism>
<sequence length="88" mass="9392">MDDLRELTGSPEKNDFLPVLLILALVVLVGFFLLTTQPAQPVQPPAAKGPEPVPGATVPPSAEEPKTVAETPAPVPEPVREQPRPQPR</sequence>
<gene>
    <name evidence="3" type="ORF">HA252_07230</name>
</gene>
<feature type="non-terminal residue" evidence="3">
    <location>
        <position position="88"/>
    </location>
</feature>
<evidence type="ECO:0000256" key="1">
    <source>
        <dbReference type="SAM" id="MobiDB-lite"/>
    </source>
</evidence>
<evidence type="ECO:0000256" key="2">
    <source>
        <dbReference type="SAM" id="Phobius"/>
    </source>
</evidence>
<feature type="compositionally biased region" description="Basic and acidic residues" evidence="1">
    <location>
        <begin position="78"/>
        <end position="88"/>
    </location>
</feature>
<dbReference type="EMBL" id="DUGH01000172">
    <property type="protein sequence ID" value="HIH17167.1"/>
    <property type="molecule type" value="Genomic_DNA"/>
</dbReference>
<reference evidence="4" key="1">
    <citation type="journal article" date="2020" name="bioRxiv">
        <title>A rank-normalized archaeal taxonomy based on genome phylogeny resolves widespread incomplete and uneven classifications.</title>
        <authorList>
            <person name="Rinke C."/>
            <person name="Chuvochina M."/>
            <person name="Mussig A.J."/>
            <person name="Chaumeil P.-A."/>
            <person name="Waite D.W."/>
            <person name="Whitman W.B."/>
            <person name="Parks D.H."/>
            <person name="Hugenholtz P."/>
        </authorList>
    </citation>
    <scope>NUCLEOTIDE SEQUENCE [LARGE SCALE GENOMIC DNA]</scope>
</reference>
<protein>
    <submittedName>
        <fullName evidence="3">Uncharacterized protein</fullName>
    </submittedName>
</protein>
<proteinExistence type="predicted"/>
<dbReference type="AlphaFoldDB" id="A0A7J4JMU9"/>
<feature type="region of interest" description="Disordered" evidence="1">
    <location>
        <begin position="40"/>
        <end position="88"/>
    </location>
</feature>
<keyword evidence="2" id="KW-1133">Transmembrane helix</keyword>
<dbReference type="Proteomes" id="UP000564964">
    <property type="component" value="Unassembled WGS sequence"/>
</dbReference>
<accession>A0A7J4JMU9</accession>
<feature type="transmembrane region" description="Helical" evidence="2">
    <location>
        <begin position="16"/>
        <end position="34"/>
    </location>
</feature>
<keyword evidence="2" id="KW-0812">Transmembrane</keyword>
<keyword evidence="2" id="KW-0472">Membrane</keyword>
<comment type="caution">
    <text evidence="3">The sequence shown here is derived from an EMBL/GenBank/DDBJ whole genome shotgun (WGS) entry which is preliminary data.</text>
</comment>